<evidence type="ECO:0000256" key="2">
    <source>
        <dbReference type="ARBA" id="ARBA00004429"/>
    </source>
</evidence>
<evidence type="ECO:0000256" key="9">
    <source>
        <dbReference type="ARBA" id="ARBA00022989"/>
    </source>
</evidence>
<feature type="transmembrane region" description="Helical" evidence="11">
    <location>
        <begin position="245"/>
        <end position="263"/>
    </location>
</feature>
<sequence>MTTLFFIWGFITALNDILIPHLKAAFELSYTQAMLVQFCFFGAYFIVSPFAGKLIEKIGYIRGIVTGLCTMATGCLLFYPAAEVSVYALFLLGLFVLASGITILQVSANPYVAILGAERTAASRLSLAQAINSLGHTLAPLFGAALIFGAASNAHAVQLPYLILAGAVLLTAVGFVFLKLPTLQTDHETQVSHSDSIWQHKHLVLGALAIFLYVGAEVSVGSFLVNYFSESHIAALSEQEASRMVSYYWGGAMVGRFVGSALTRILQPTYVLATNALMAILLLVLTMNSSGALAMWSVLAVGFFNSIMFPTIFTLAIRGLGPLTSRGSGLLCQAIVGGAILPLLQGVVADSSSVQFSFVIPMVAYLYIGWYALRGSKACEKAKIVEAQS</sequence>
<keyword evidence="10 11" id="KW-0472">Membrane</keyword>
<keyword evidence="8 11" id="KW-0812">Transmembrane</keyword>
<evidence type="ECO:0000256" key="1">
    <source>
        <dbReference type="ARBA" id="ARBA00003321"/>
    </source>
</evidence>
<evidence type="ECO:0000256" key="3">
    <source>
        <dbReference type="ARBA" id="ARBA00009120"/>
    </source>
</evidence>
<reference evidence="12 13" key="1">
    <citation type="submission" date="2006-12" db="EMBL/GenBank/DDBJ databases">
        <title>Complete sequence of Shewanella amazonensis SB2B.</title>
        <authorList>
            <consortium name="US DOE Joint Genome Institute"/>
            <person name="Copeland A."/>
            <person name="Lucas S."/>
            <person name="Lapidus A."/>
            <person name="Barry K."/>
            <person name="Detter J.C."/>
            <person name="Glavina del Rio T."/>
            <person name="Hammon N."/>
            <person name="Israni S."/>
            <person name="Dalin E."/>
            <person name="Tice H."/>
            <person name="Pitluck S."/>
            <person name="Munk A.C."/>
            <person name="Brettin T."/>
            <person name="Bruce D."/>
            <person name="Han C."/>
            <person name="Tapia R."/>
            <person name="Gilna P."/>
            <person name="Schmutz J."/>
            <person name="Larimer F."/>
            <person name="Land M."/>
            <person name="Hauser L."/>
            <person name="Kyrpides N."/>
            <person name="Mikhailova N."/>
            <person name="Fredrickson J."/>
            <person name="Richardson P."/>
        </authorList>
    </citation>
    <scope>NUCLEOTIDE SEQUENCE [LARGE SCALE GENOMIC DNA]</scope>
    <source>
        <strain evidence="13">ATCC BAA-1098 / SB2B</strain>
    </source>
</reference>
<dbReference type="Proteomes" id="UP000009175">
    <property type="component" value="Chromosome"/>
</dbReference>
<dbReference type="EMBL" id="CP000507">
    <property type="protein sequence ID" value="ABL98503.1"/>
    <property type="molecule type" value="Genomic_DNA"/>
</dbReference>
<keyword evidence="7" id="KW-0762">Sugar transport</keyword>
<feature type="transmembrane region" description="Helical" evidence="11">
    <location>
        <begin position="203"/>
        <end position="225"/>
    </location>
</feature>
<proteinExistence type="inferred from homology"/>
<protein>
    <submittedName>
        <fullName evidence="12">Glucose/galactose transporter</fullName>
    </submittedName>
</protein>
<evidence type="ECO:0000256" key="8">
    <source>
        <dbReference type="ARBA" id="ARBA00022692"/>
    </source>
</evidence>
<dbReference type="CDD" id="cd17394">
    <property type="entry name" value="MFS_FucP_like"/>
    <property type="match status" value="1"/>
</dbReference>
<dbReference type="KEGG" id="saz:Sama_0292"/>
<dbReference type="NCBIfam" id="TIGR01272">
    <property type="entry name" value="gluP"/>
    <property type="match status" value="1"/>
</dbReference>
<evidence type="ECO:0000256" key="5">
    <source>
        <dbReference type="ARBA" id="ARBA00022475"/>
    </source>
</evidence>
<evidence type="ECO:0000313" key="13">
    <source>
        <dbReference type="Proteomes" id="UP000009175"/>
    </source>
</evidence>
<evidence type="ECO:0000256" key="4">
    <source>
        <dbReference type="ARBA" id="ARBA00022448"/>
    </source>
</evidence>
<feature type="transmembrane region" description="Helical" evidence="11">
    <location>
        <begin position="354"/>
        <end position="373"/>
    </location>
</feature>
<feature type="transmembrane region" description="Helical" evidence="11">
    <location>
        <begin position="270"/>
        <end position="287"/>
    </location>
</feature>
<dbReference type="GO" id="GO:0005354">
    <property type="term" value="F:galactose transmembrane transporter activity"/>
    <property type="evidence" value="ECO:0007669"/>
    <property type="project" value="InterPro"/>
</dbReference>
<evidence type="ECO:0000256" key="10">
    <source>
        <dbReference type="ARBA" id="ARBA00023136"/>
    </source>
</evidence>
<dbReference type="STRING" id="326297.Sama_0292"/>
<dbReference type="InterPro" id="IPR011701">
    <property type="entry name" value="MFS"/>
</dbReference>
<evidence type="ECO:0000256" key="11">
    <source>
        <dbReference type="SAM" id="Phobius"/>
    </source>
</evidence>
<comment type="function">
    <text evidence="1">Intake of glucose and galactose.</text>
</comment>
<dbReference type="GO" id="GO:1904659">
    <property type="term" value="P:D-glucose transmembrane transport"/>
    <property type="evidence" value="ECO:0007669"/>
    <property type="project" value="InterPro"/>
</dbReference>
<feature type="transmembrane region" description="Helical" evidence="11">
    <location>
        <begin position="59"/>
        <end position="79"/>
    </location>
</feature>
<dbReference type="TCDB" id="2.A.1.7.11">
    <property type="family name" value="the major facilitator superfamily (mfs)"/>
</dbReference>
<feature type="transmembrane region" description="Helical" evidence="11">
    <location>
        <begin position="127"/>
        <end position="149"/>
    </location>
</feature>
<dbReference type="SUPFAM" id="SSF103473">
    <property type="entry name" value="MFS general substrate transporter"/>
    <property type="match status" value="1"/>
</dbReference>
<organism evidence="12 13">
    <name type="scientific">Shewanella amazonensis (strain ATCC BAA-1098 / SB2B)</name>
    <dbReference type="NCBI Taxonomy" id="326297"/>
    <lineage>
        <taxon>Bacteria</taxon>
        <taxon>Pseudomonadati</taxon>
        <taxon>Pseudomonadota</taxon>
        <taxon>Gammaproteobacteria</taxon>
        <taxon>Alteromonadales</taxon>
        <taxon>Shewanellaceae</taxon>
        <taxon>Shewanella</taxon>
    </lineage>
</organism>
<keyword evidence="4" id="KW-0813">Transport</keyword>
<dbReference type="InterPro" id="IPR050375">
    <property type="entry name" value="MFS_TsgA-like"/>
</dbReference>
<evidence type="ECO:0000256" key="6">
    <source>
        <dbReference type="ARBA" id="ARBA00022519"/>
    </source>
</evidence>
<comment type="subcellular location">
    <subcellularLocation>
        <location evidence="2">Cell inner membrane</location>
        <topology evidence="2">Multi-pass membrane protein</topology>
    </subcellularLocation>
</comment>
<evidence type="ECO:0000256" key="7">
    <source>
        <dbReference type="ARBA" id="ARBA00022597"/>
    </source>
</evidence>
<dbReference type="AlphaFoldDB" id="A1S297"/>
<name>A1S297_SHEAM</name>
<comment type="similarity">
    <text evidence="3">Belongs to the major facilitator superfamily. FHS transporter (TC 2.A.1.7) family.</text>
</comment>
<feature type="transmembrane region" description="Helical" evidence="11">
    <location>
        <begin position="85"/>
        <end position="106"/>
    </location>
</feature>
<feature type="transmembrane region" description="Helical" evidence="11">
    <location>
        <begin position="293"/>
        <end position="317"/>
    </location>
</feature>
<keyword evidence="5" id="KW-1003">Cell membrane</keyword>
<dbReference type="PANTHER" id="PTHR43702">
    <property type="entry name" value="L-FUCOSE-PROTON SYMPORTER"/>
    <property type="match status" value="1"/>
</dbReference>
<keyword evidence="13" id="KW-1185">Reference proteome</keyword>
<dbReference type="PANTHER" id="PTHR43702:SF3">
    <property type="entry name" value="PROTEIN TSGA"/>
    <property type="match status" value="1"/>
</dbReference>
<accession>A1S297</accession>
<dbReference type="Gene3D" id="1.20.1250.20">
    <property type="entry name" value="MFS general substrate transporter like domains"/>
    <property type="match status" value="2"/>
</dbReference>
<gene>
    <name evidence="12" type="ordered locus">Sama_0292</name>
</gene>
<feature type="transmembrane region" description="Helical" evidence="11">
    <location>
        <begin position="329"/>
        <end position="348"/>
    </location>
</feature>
<dbReference type="GO" id="GO:0005886">
    <property type="term" value="C:plasma membrane"/>
    <property type="evidence" value="ECO:0007669"/>
    <property type="project" value="UniProtKB-SubCell"/>
</dbReference>
<dbReference type="Pfam" id="PF07690">
    <property type="entry name" value="MFS_1"/>
    <property type="match status" value="1"/>
</dbReference>
<dbReference type="GO" id="GO:0055056">
    <property type="term" value="F:D-glucose transmembrane transporter activity"/>
    <property type="evidence" value="ECO:0007669"/>
    <property type="project" value="InterPro"/>
</dbReference>
<feature type="transmembrane region" description="Helical" evidence="11">
    <location>
        <begin position="161"/>
        <end position="182"/>
    </location>
</feature>
<dbReference type="InterPro" id="IPR036259">
    <property type="entry name" value="MFS_trans_sf"/>
</dbReference>
<evidence type="ECO:0000313" key="12">
    <source>
        <dbReference type="EMBL" id="ABL98503.1"/>
    </source>
</evidence>
<dbReference type="InterPro" id="IPR005964">
    <property type="entry name" value="Glc/Gal_transptr_bac"/>
</dbReference>
<keyword evidence="6" id="KW-0997">Cell inner membrane</keyword>
<feature type="transmembrane region" description="Helical" evidence="11">
    <location>
        <begin position="34"/>
        <end position="52"/>
    </location>
</feature>
<dbReference type="eggNOG" id="COG0738">
    <property type="taxonomic scope" value="Bacteria"/>
</dbReference>
<keyword evidence="9 11" id="KW-1133">Transmembrane helix</keyword>
<dbReference type="HOGENOM" id="CLU_028452_2_2_6"/>